<dbReference type="HAMAP" id="MF_00031">
    <property type="entry name" value="DNA_HJ_migration_RuvA"/>
    <property type="match status" value="1"/>
</dbReference>
<dbReference type="InterPro" id="IPR000085">
    <property type="entry name" value="RuvA"/>
</dbReference>
<feature type="domain" description="DNA helicase Holliday junction RuvA type" evidence="7">
    <location>
        <begin position="1"/>
        <end position="54"/>
    </location>
</feature>
<comment type="subcellular location">
    <subcellularLocation>
        <location evidence="6">Cytoplasm</location>
    </subcellularLocation>
</comment>
<feature type="region of interest" description="Domain III" evidence="6">
    <location>
        <begin position="168"/>
        <end position="233"/>
    </location>
</feature>
<dbReference type="Gene3D" id="1.10.150.20">
    <property type="entry name" value="5' to 3' exonuclease, C-terminal subdomain"/>
    <property type="match status" value="1"/>
</dbReference>
<evidence type="ECO:0000313" key="8">
    <source>
        <dbReference type="EMBL" id="QDU35114.1"/>
    </source>
</evidence>
<reference evidence="8 9" key="1">
    <citation type="submission" date="2019-02" db="EMBL/GenBank/DDBJ databases">
        <title>Deep-cultivation of Planctomycetes and their phenomic and genomic characterization uncovers novel biology.</title>
        <authorList>
            <person name="Wiegand S."/>
            <person name="Jogler M."/>
            <person name="Boedeker C."/>
            <person name="Pinto D."/>
            <person name="Vollmers J."/>
            <person name="Rivas-Marin E."/>
            <person name="Kohn T."/>
            <person name="Peeters S.H."/>
            <person name="Heuer A."/>
            <person name="Rast P."/>
            <person name="Oberbeckmann S."/>
            <person name="Bunk B."/>
            <person name="Jeske O."/>
            <person name="Meyerdierks A."/>
            <person name="Storesund J.E."/>
            <person name="Kallscheuer N."/>
            <person name="Luecker S."/>
            <person name="Lage O.M."/>
            <person name="Pohl T."/>
            <person name="Merkel B.J."/>
            <person name="Hornburger P."/>
            <person name="Mueller R.-W."/>
            <person name="Bruemmer F."/>
            <person name="Labrenz M."/>
            <person name="Spormann A.M."/>
            <person name="Op den Camp H."/>
            <person name="Overmann J."/>
            <person name="Amann R."/>
            <person name="Jetten M.S.M."/>
            <person name="Mascher T."/>
            <person name="Medema M.H."/>
            <person name="Devos D.P."/>
            <person name="Kaster A.-K."/>
            <person name="Ovreas L."/>
            <person name="Rohde M."/>
            <person name="Galperin M.Y."/>
            <person name="Jogler C."/>
        </authorList>
    </citation>
    <scope>NUCLEOTIDE SEQUENCE [LARGE SCALE GENOMIC DNA]</scope>
    <source>
        <strain evidence="8 9">KS4</strain>
    </source>
</reference>
<dbReference type="Gene3D" id="2.40.50.140">
    <property type="entry name" value="Nucleic acid-binding proteins"/>
    <property type="match status" value="1"/>
</dbReference>
<comment type="subunit">
    <text evidence="6">Homotetramer. Forms an RuvA(8)-RuvB(12)-Holliday junction (HJ) complex. HJ DNA is sandwiched between 2 RuvA tetramers; dsDNA enters through RuvA and exits via RuvB. An RuvB hexamer assembles on each DNA strand where it exits the tetramer. Each RuvB hexamer is contacted by two RuvA subunits (via domain III) on 2 adjacent RuvB subunits; this complex drives branch migration. In the full resolvosome a probable DNA-RuvA(4)-RuvB(12)-RuvC(2) complex forms which resolves the HJ.</text>
</comment>
<evidence type="ECO:0000259" key="7">
    <source>
        <dbReference type="Pfam" id="PF01330"/>
    </source>
</evidence>
<evidence type="ECO:0000256" key="4">
    <source>
        <dbReference type="ARBA" id="ARBA00023172"/>
    </source>
</evidence>
<dbReference type="AlphaFoldDB" id="A0A517YY13"/>
<keyword evidence="8" id="KW-0547">Nucleotide-binding</keyword>
<keyword evidence="8" id="KW-0378">Hydrolase</keyword>
<comment type="domain">
    <text evidence="6">Has three domains with a flexible linker between the domains II and III and assumes an 'L' shape. Domain III is highly mobile and contacts RuvB.</text>
</comment>
<comment type="function">
    <text evidence="6">The RuvA-RuvB-RuvC complex processes Holliday junction (HJ) DNA during genetic recombination and DNA repair, while the RuvA-RuvB complex plays an important role in the rescue of blocked DNA replication forks via replication fork reversal (RFR). RuvA specifically binds to HJ cruciform DNA, conferring on it an open structure. The RuvB hexamer acts as an ATP-dependent pump, pulling dsDNA into and through the RuvAB complex. HJ branch migration allows RuvC to scan DNA until it finds its consensus sequence, where it cleaves and resolves the cruciform DNA.</text>
</comment>
<dbReference type="InterPro" id="IPR012340">
    <property type="entry name" value="NA-bd_OB-fold"/>
</dbReference>
<keyword evidence="8" id="KW-0067">ATP-binding</keyword>
<gene>
    <name evidence="6 8" type="primary">ruvA</name>
    <name evidence="8" type="ORF">KS4_31940</name>
</gene>
<dbReference type="GO" id="GO:0009378">
    <property type="term" value="F:four-way junction helicase activity"/>
    <property type="evidence" value="ECO:0007669"/>
    <property type="project" value="InterPro"/>
</dbReference>
<evidence type="ECO:0000313" key="9">
    <source>
        <dbReference type="Proteomes" id="UP000317369"/>
    </source>
</evidence>
<dbReference type="GO" id="GO:0005524">
    <property type="term" value="F:ATP binding"/>
    <property type="evidence" value="ECO:0007669"/>
    <property type="project" value="InterPro"/>
</dbReference>
<dbReference type="SUPFAM" id="SSF47781">
    <property type="entry name" value="RuvA domain 2-like"/>
    <property type="match status" value="1"/>
</dbReference>
<dbReference type="RefSeq" id="WP_145079971.1">
    <property type="nucleotide sequence ID" value="NZ_CP036425.1"/>
</dbReference>
<dbReference type="Pfam" id="PF14520">
    <property type="entry name" value="HHH_5"/>
    <property type="match status" value="1"/>
</dbReference>
<organism evidence="8 9">
    <name type="scientific">Poriferisphaera corsica</name>
    <dbReference type="NCBI Taxonomy" id="2528020"/>
    <lineage>
        <taxon>Bacteria</taxon>
        <taxon>Pseudomonadati</taxon>
        <taxon>Planctomycetota</taxon>
        <taxon>Phycisphaerae</taxon>
        <taxon>Phycisphaerales</taxon>
        <taxon>Phycisphaeraceae</taxon>
        <taxon>Poriferisphaera</taxon>
    </lineage>
</organism>
<name>A0A517YY13_9BACT</name>
<evidence type="ECO:0000256" key="6">
    <source>
        <dbReference type="HAMAP-Rule" id="MF_00031"/>
    </source>
</evidence>
<dbReference type="InterPro" id="IPR013849">
    <property type="entry name" value="DNA_helicase_Holl-junc_RuvA_I"/>
</dbReference>
<dbReference type="GO" id="GO:0006281">
    <property type="term" value="P:DNA repair"/>
    <property type="evidence" value="ECO:0007669"/>
    <property type="project" value="UniProtKB-UniRule"/>
</dbReference>
<dbReference type="OrthoDB" id="5293449at2"/>
<dbReference type="GO" id="GO:0016787">
    <property type="term" value="F:hydrolase activity"/>
    <property type="evidence" value="ECO:0007669"/>
    <property type="project" value="UniProtKB-KW"/>
</dbReference>
<evidence type="ECO:0000256" key="2">
    <source>
        <dbReference type="ARBA" id="ARBA00022763"/>
    </source>
</evidence>
<dbReference type="Proteomes" id="UP000317369">
    <property type="component" value="Chromosome"/>
</dbReference>
<dbReference type="NCBIfam" id="TIGR00084">
    <property type="entry name" value="ruvA"/>
    <property type="match status" value="1"/>
</dbReference>
<keyword evidence="5 6" id="KW-0234">DNA repair</keyword>
<keyword evidence="3 6" id="KW-0238">DNA-binding</keyword>
<dbReference type="GO" id="GO:0005737">
    <property type="term" value="C:cytoplasm"/>
    <property type="evidence" value="ECO:0007669"/>
    <property type="project" value="UniProtKB-SubCell"/>
</dbReference>
<dbReference type="InterPro" id="IPR010994">
    <property type="entry name" value="RuvA_2-like"/>
</dbReference>
<dbReference type="GO" id="GO:0048476">
    <property type="term" value="C:Holliday junction resolvase complex"/>
    <property type="evidence" value="ECO:0007669"/>
    <property type="project" value="UniProtKB-UniRule"/>
</dbReference>
<keyword evidence="8" id="KW-0347">Helicase</keyword>
<sequence>MIAQIKGKLIGIDTGSALLEIQGGFVYEVLLPTFVVNRLGGMIGREVKLYTMHYLEGVGQGTSFVPRLAGFLTRQDKAFYELFTSVKGIGNRKALRAMALASHQIAGAILDRDLATLQSLPEIGKRTAETIVVTLKDKVESYITPAREEIGAVSAANEMAVVDTGELVSTDAHPEQEKTSGRGTLVRDALDVLVELGENRISAMERIDALLADESEIDTVDQVVASYYRATAR</sequence>
<keyword evidence="2 6" id="KW-0227">DNA damage</keyword>
<evidence type="ECO:0000256" key="3">
    <source>
        <dbReference type="ARBA" id="ARBA00023125"/>
    </source>
</evidence>
<keyword evidence="4 6" id="KW-0233">DNA recombination</keyword>
<comment type="caution">
    <text evidence="6">Lacks conserved residue(s) required for the propagation of feature annotation.</text>
</comment>
<protein>
    <recommendedName>
        <fullName evidence="6">Holliday junction branch migration complex subunit RuvA</fullName>
    </recommendedName>
</protein>
<keyword evidence="1 6" id="KW-0963">Cytoplasm</keyword>
<dbReference type="GO" id="GO:0006310">
    <property type="term" value="P:DNA recombination"/>
    <property type="evidence" value="ECO:0007669"/>
    <property type="project" value="UniProtKB-UniRule"/>
</dbReference>
<proteinExistence type="inferred from homology"/>
<keyword evidence="9" id="KW-1185">Reference proteome</keyword>
<dbReference type="KEGG" id="pcor:KS4_31940"/>
<dbReference type="EMBL" id="CP036425">
    <property type="protein sequence ID" value="QDU35114.1"/>
    <property type="molecule type" value="Genomic_DNA"/>
</dbReference>
<comment type="similarity">
    <text evidence="6">Belongs to the RuvA family.</text>
</comment>
<evidence type="ECO:0000256" key="1">
    <source>
        <dbReference type="ARBA" id="ARBA00022490"/>
    </source>
</evidence>
<dbReference type="GO" id="GO:0000400">
    <property type="term" value="F:four-way junction DNA binding"/>
    <property type="evidence" value="ECO:0007669"/>
    <property type="project" value="UniProtKB-UniRule"/>
</dbReference>
<accession>A0A517YY13</accession>
<evidence type="ECO:0000256" key="5">
    <source>
        <dbReference type="ARBA" id="ARBA00023204"/>
    </source>
</evidence>
<dbReference type="Pfam" id="PF01330">
    <property type="entry name" value="RuvA_N"/>
    <property type="match status" value="1"/>
</dbReference>